<reference evidence="2 3" key="1">
    <citation type="journal article" date="2010" name="J. Bacteriol.">
        <title>Biochemical characterization of a novel indole prenyltransferase from Streptomyces sp. SN-593.</title>
        <authorList>
            <person name="Takahashi S."/>
            <person name="Takagi H."/>
            <person name="Toyoda A."/>
            <person name="Uramoto M."/>
            <person name="Nogawa T."/>
            <person name="Ueki M."/>
            <person name="Sakaki Y."/>
            <person name="Osada H."/>
        </authorList>
    </citation>
    <scope>NUCLEOTIDE SEQUENCE [LARGE SCALE GENOMIC DNA]</scope>
    <source>
        <strain evidence="2 3">SN-593</strain>
    </source>
</reference>
<evidence type="ECO:0000313" key="2">
    <source>
        <dbReference type="EMBL" id="BBB00483.1"/>
    </source>
</evidence>
<evidence type="ECO:0000259" key="1">
    <source>
        <dbReference type="Pfam" id="PF01551"/>
    </source>
</evidence>
<dbReference type="InterPro" id="IPR011055">
    <property type="entry name" value="Dup_hybrid_motif"/>
</dbReference>
<keyword evidence="3" id="KW-1185">Reference proteome</keyword>
<evidence type="ECO:0000313" key="3">
    <source>
        <dbReference type="Proteomes" id="UP000595703"/>
    </source>
</evidence>
<dbReference type="Pfam" id="PF01551">
    <property type="entry name" value="Peptidase_M23"/>
    <property type="match status" value="1"/>
</dbReference>
<proteinExistence type="predicted"/>
<organism evidence="2 3">
    <name type="scientific">Actinacidiphila reveromycinica</name>
    <dbReference type="NCBI Taxonomy" id="659352"/>
    <lineage>
        <taxon>Bacteria</taxon>
        <taxon>Bacillati</taxon>
        <taxon>Actinomycetota</taxon>
        <taxon>Actinomycetes</taxon>
        <taxon>Kitasatosporales</taxon>
        <taxon>Streptomycetaceae</taxon>
        <taxon>Actinacidiphila</taxon>
    </lineage>
</organism>
<dbReference type="Proteomes" id="UP000595703">
    <property type="component" value="Chromosome"/>
</dbReference>
<dbReference type="KEGG" id="arev:RVR_7564"/>
<name>A0A7U3VR43_9ACTN</name>
<dbReference type="Gene3D" id="2.70.70.10">
    <property type="entry name" value="Glucose Permease (Domain IIA)"/>
    <property type="match status" value="1"/>
</dbReference>
<gene>
    <name evidence="2" type="ORF">RVR_7564</name>
</gene>
<protein>
    <submittedName>
        <fullName evidence="2">Putative peptidase</fullName>
    </submittedName>
</protein>
<reference evidence="2 3" key="2">
    <citation type="journal article" date="2011" name="J. Antibiot.">
        <title>Furaquinocins I and J: novel polyketide isoprenoid hybrid compounds from Streptomyces reveromyceticus SN-593.</title>
        <authorList>
            <person name="Panthee S."/>
            <person name="Takahashi S."/>
            <person name="Takagi H."/>
            <person name="Nogawa T."/>
            <person name="Oowada E."/>
            <person name="Uramoto M."/>
            <person name="Osada H."/>
        </authorList>
    </citation>
    <scope>NUCLEOTIDE SEQUENCE [LARGE SCALE GENOMIC DNA]</scope>
    <source>
        <strain evidence="2 3">SN-593</strain>
    </source>
</reference>
<dbReference type="SUPFAM" id="SSF51261">
    <property type="entry name" value="Duplicated hybrid motif"/>
    <property type="match status" value="1"/>
</dbReference>
<dbReference type="EMBL" id="AP018365">
    <property type="protein sequence ID" value="BBB00483.1"/>
    <property type="molecule type" value="Genomic_DNA"/>
</dbReference>
<accession>A0A7U3VR43</accession>
<sequence>MYGTAGAAGDTRVVHRTGTKIIAGWVRCVIVGDMAYTAAWLTVVAVAVLAAGGSAAAGTEGGRARGGGGGPAVRVRGADRAVDLLASPAVDRLGDRGGGAPGGMAGGGVPGGGGPAVRAGCTGPPGDAARCWPVTGPGARGRPLVLRAFEPPATPWAAGHRGVDLPARPGTAVRAAAAGEVAFAGPVAGVPVVVVALPGGLRTTFEPVRPAVAVGTRVAAGERIGEMAAGAPPHCPAACVHWGLLRGEVYLDPLTLLPPALRRAGPSRLLPVEGVPFPEGGTVTAG</sequence>
<dbReference type="AlphaFoldDB" id="A0A7U3VR43"/>
<reference evidence="2 3" key="3">
    <citation type="journal article" date="2011" name="Nat. Chem. Biol.">
        <title>Reveromycin A biosynthesis uses RevG and RevJ for stereospecific spiroacetal formation.</title>
        <authorList>
            <person name="Takahashi S."/>
            <person name="Toyoda A."/>
            <person name="Sekiyama Y."/>
            <person name="Takagi H."/>
            <person name="Nogawa T."/>
            <person name="Uramoto M."/>
            <person name="Suzuki R."/>
            <person name="Koshino H."/>
            <person name="Kumano T."/>
            <person name="Panthee S."/>
            <person name="Dairi T."/>
            <person name="Ishikawa J."/>
            <person name="Ikeda H."/>
            <person name="Sakaki Y."/>
            <person name="Osada H."/>
        </authorList>
    </citation>
    <scope>NUCLEOTIDE SEQUENCE [LARGE SCALE GENOMIC DNA]</scope>
    <source>
        <strain evidence="2 3">SN-593</strain>
    </source>
</reference>
<reference evidence="2 3" key="4">
    <citation type="journal article" date="2020" name="Sci. Rep.">
        <title>beta-carboline chemical signals induce reveromycin production through a LuxR family regulator in Streptomyces sp. SN-593.</title>
        <authorList>
            <person name="Panthee S."/>
            <person name="Kito N."/>
            <person name="Hayashi T."/>
            <person name="Shimizu T."/>
            <person name="Ishikawa J."/>
            <person name="Hamamoto H."/>
            <person name="Osada H."/>
            <person name="Takahashi S."/>
        </authorList>
    </citation>
    <scope>NUCLEOTIDE SEQUENCE [LARGE SCALE GENOMIC DNA]</scope>
    <source>
        <strain evidence="2 3">SN-593</strain>
    </source>
</reference>
<feature type="domain" description="M23ase beta-sheet core" evidence="1">
    <location>
        <begin position="159"/>
        <end position="253"/>
    </location>
</feature>
<dbReference type="InterPro" id="IPR016047">
    <property type="entry name" value="M23ase_b-sheet_dom"/>
</dbReference>